<name>A0AAD5I7L3_ACENE</name>
<dbReference type="CDD" id="cd06222">
    <property type="entry name" value="RNase_H_like"/>
    <property type="match status" value="1"/>
</dbReference>
<gene>
    <name evidence="2" type="ORF">LWI28_019833</name>
</gene>
<dbReference type="GO" id="GO:0004523">
    <property type="term" value="F:RNA-DNA hybrid ribonuclease activity"/>
    <property type="evidence" value="ECO:0007669"/>
    <property type="project" value="InterPro"/>
</dbReference>
<evidence type="ECO:0000313" key="3">
    <source>
        <dbReference type="Proteomes" id="UP001064489"/>
    </source>
</evidence>
<comment type="caution">
    <text evidence="2">The sequence shown here is derived from an EMBL/GenBank/DDBJ whole genome shotgun (WGS) entry which is preliminary data.</text>
</comment>
<dbReference type="SUPFAM" id="SSF53098">
    <property type="entry name" value="Ribonuclease H-like"/>
    <property type="match status" value="1"/>
</dbReference>
<reference evidence="2" key="2">
    <citation type="submission" date="2023-02" db="EMBL/GenBank/DDBJ databases">
        <authorList>
            <person name="Swenson N.G."/>
            <person name="Wegrzyn J.L."/>
            <person name="Mcevoy S.L."/>
        </authorList>
    </citation>
    <scope>NUCLEOTIDE SEQUENCE</scope>
    <source>
        <strain evidence="2">91603</strain>
        <tissue evidence="2">Leaf</tissue>
    </source>
</reference>
<accession>A0AAD5I7L3</accession>
<protein>
    <recommendedName>
        <fullName evidence="1">RNase H type-1 domain-containing protein</fullName>
    </recommendedName>
</protein>
<reference evidence="2" key="1">
    <citation type="journal article" date="2022" name="Plant J.">
        <title>Strategies of tolerance reflected in two North American maple genomes.</title>
        <authorList>
            <person name="McEvoy S.L."/>
            <person name="Sezen U.U."/>
            <person name="Trouern-Trend A."/>
            <person name="McMahon S.M."/>
            <person name="Schaberg P.G."/>
            <person name="Yang J."/>
            <person name="Wegrzyn J.L."/>
            <person name="Swenson N.G."/>
        </authorList>
    </citation>
    <scope>NUCLEOTIDE SEQUENCE</scope>
    <source>
        <strain evidence="2">91603</strain>
    </source>
</reference>
<evidence type="ECO:0000313" key="2">
    <source>
        <dbReference type="EMBL" id="KAI9154013.1"/>
    </source>
</evidence>
<feature type="domain" description="RNase H type-1" evidence="1">
    <location>
        <begin position="2"/>
        <end position="108"/>
    </location>
</feature>
<dbReference type="Pfam" id="PF13456">
    <property type="entry name" value="RVT_3"/>
    <property type="match status" value="1"/>
</dbReference>
<evidence type="ECO:0000259" key="1">
    <source>
        <dbReference type="Pfam" id="PF13456"/>
    </source>
</evidence>
<dbReference type="PANTHER" id="PTHR47074:SF11">
    <property type="entry name" value="REVERSE TRANSCRIPTASE-LIKE PROTEIN"/>
    <property type="match status" value="1"/>
</dbReference>
<dbReference type="InterPro" id="IPR036397">
    <property type="entry name" value="RNaseH_sf"/>
</dbReference>
<dbReference type="Proteomes" id="UP001064489">
    <property type="component" value="Chromosome 11"/>
</dbReference>
<dbReference type="PANTHER" id="PTHR47074">
    <property type="entry name" value="BNAC02G40300D PROTEIN"/>
    <property type="match status" value="1"/>
</dbReference>
<dbReference type="InterPro" id="IPR002156">
    <property type="entry name" value="RNaseH_domain"/>
</dbReference>
<dbReference type="InterPro" id="IPR052929">
    <property type="entry name" value="RNase_H-like_EbsB-rel"/>
</dbReference>
<organism evidence="2 3">
    <name type="scientific">Acer negundo</name>
    <name type="common">Box elder</name>
    <dbReference type="NCBI Taxonomy" id="4023"/>
    <lineage>
        <taxon>Eukaryota</taxon>
        <taxon>Viridiplantae</taxon>
        <taxon>Streptophyta</taxon>
        <taxon>Embryophyta</taxon>
        <taxon>Tracheophyta</taxon>
        <taxon>Spermatophyta</taxon>
        <taxon>Magnoliopsida</taxon>
        <taxon>eudicotyledons</taxon>
        <taxon>Gunneridae</taxon>
        <taxon>Pentapetalae</taxon>
        <taxon>rosids</taxon>
        <taxon>malvids</taxon>
        <taxon>Sapindales</taxon>
        <taxon>Sapindaceae</taxon>
        <taxon>Hippocastanoideae</taxon>
        <taxon>Acereae</taxon>
        <taxon>Acer</taxon>
    </lineage>
</organism>
<dbReference type="Gene3D" id="3.30.420.10">
    <property type="entry name" value="Ribonuclease H-like superfamily/Ribonuclease H"/>
    <property type="match status" value="1"/>
</dbReference>
<dbReference type="InterPro" id="IPR012337">
    <property type="entry name" value="RNaseH-like_sf"/>
</dbReference>
<dbReference type="AlphaFoldDB" id="A0AAD5I7L3"/>
<sequence>MGAVIRDSNGKIVMAVSKPFPGNFSAEIGEFLALREVLLMAKSHNLQIHIVEVDALEVASTLNSTNPIFSDACFVIKDILALFKEVGVVKCQAIPRSGNSLAHNLASLASSSVKENYWLSSSPDFMFPLCC</sequence>
<dbReference type="GO" id="GO:0003676">
    <property type="term" value="F:nucleic acid binding"/>
    <property type="evidence" value="ECO:0007669"/>
    <property type="project" value="InterPro"/>
</dbReference>
<dbReference type="InterPro" id="IPR044730">
    <property type="entry name" value="RNase_H-like_dom_plant"/>
</dbReference>
<keyword evidence="3" id="KW-1185">Reference proteome</keyword>
<dbReference type="EMBL" id="JAJSOW010000108">
    <property type="protein sequence ID" value="KAI9154013.1"/>
    <property type="molecule type" value="Genomic_DNA"/>
</dbReference>
<proteinExistence type="predicted"/>